<gene>
    <name evidence="1" type="ORF">Patl1_09533</name>
</gene>
<dbReference type="EMBL" id="CM047906">
    <property type="protein sequence ID" value="KAJ0085520.1"/>
    <property type="molecule type" value="Genomic_DNA"/>
</dbReference>
<accession>A0ACC1ADB0</accession>
<sequence length="302" mass="34468">MARLMRPLRQWPQLQQHCCSQAPSNHLLSSILLPTLTTKNSWSCCLCLTSVASSRRNVHHRSRGLRLPNAATTSDPKEDDNTSDSDSELKKSRNQKKREAKRAVHWGMDLAAFSTPQIKRILKVASLDQDVLDALMLVKRLGPDVKEGKRRQYNYIGKLLREVEPDLMEALIQATKDGDHHTLHALAGSEAKIIGDDDQESEESENEEEEEESLEHINKATRWFDGLISKDVQITNEVYSIQNVDFDRQELRKLVKRVHASEESRTVVEENEREVDAEIISAKKSLTRFLRILAKRIAVDDV</sequence>
<name>A0ACC1ADB0_9ROSI</name>
<evidence type="ECO:0000313" key="1">
    <source>
        <dbReference type="EMBL" id="KAJ0085520.1"/>
    </source>
</evidence>
<proteinExistence type="predicted"/>
<reference evidence="2" key="1">
    <citation type="journal article" date="2023" name="G3 (Bethesda)">
        <title>Genome assembly and association tests identify interacting loci associated with vigor, precocity, and sex in interspecific pistachio rootstocks.</title>
        <authorList>
            <person name="Palmer W."/>
            <person name="Jacygrad E."/>
            <person name="Sagayaradj S."/>
            <person name="Cavanaugh K."/>
            <person name="Han R."/>
            <person name="Bertier L."/>
            <person name="Beede B."/>
            <person name="Kafkas S."/>
            <person name="Golino D."/>
            <person name="Preece J."/>
            <person name="Michelmore R."/>
        </authorList>
    </citation>
    <scope>NUCLEOTIDE SEQUENCE [LARGE SCALE GENOMIC DNA]</scope>
</reference>
<protein>
    <submittedName>
        <fullName evidence="1">Uncharacterized protein</fullName>
    </submittedName>
</protein>
<keyword evidence="2" id="KW-1185">Reference proteome</keyword>
<dbReference type="Proteomes" id="UP001164250">
    <property type="component" value="Chromosome 10"/>
</dbReference>
<evidence type="ECO:0000313" key="2">
    <source>
        <dbReference type="Proteomes" id="UP001164250"/>
    </source>
</evidence>
<comment type="caution">
    <text evidence="1">The sequence shown here is derived from an EMBL/GenBank/DDBJ whole genome shotgun (WGS) entry which is preliminary data.</text>
</comment>
<organism evidence="1 2">
    <name type="scientific">Pistacia atlantica</name>
    <dbReference type="NCBI Taxonomy" id="434234"/>
    <lineage>
        <taxon>Eukaryota</taxon>
        <taxon>Viridiplantae</taxon>
        <taxon>Streptophyta</taxon>
        <taxon>Embryophyta</taxon>
        <taxon>Tracheophyta</taxon>
        <taxon>Spermatophyta</taxon>
        <taxon>Magnoliopsida</taxon>
        <taxon>eudicotyledons</taxon>
        <taxon>Gunneridae</taxon>
        <taxon>Pentapetalae</taxon>
        <taxon>rosids</taxon>
        <taxon>malvids</taxon>
        <taxon>Sapindales</taxon>
        <taxon>Anacardiaceae</taxon>
        <taxon>Pistacia</taxon>
    </lineage>
</organism>